<evidence type="ECO:0000313" key="4">
    <source>
        <dbReference type="EMBL" id="AYV81811.1"/>
    </source>
</evidence>
<protein>
    <recommendedName>
        <fullName evidence="5">Ubiquitin</fullName>
    </recommendedName>
</protein>
<proteinExistence type="predicted"/>
<dbReference type="InterPro" id="IPR000626">
    <property type="entry name" value="Ubiquitin-like_dom"/>
</dbReference>
<dbReference type="InterPro" id="IPR001841">
    <property type="entry name" value="Znf_RING"/>
</dbReference>
<dbReference type="Gene3D" id="3.30.40.10">
    <property type="entry name" value="Zinc/RING finger domain, C3HC4 (zinc finger)"/>
    <property type="match status" value="1"/>
</dbReference>
<feature type="domain" description="RING-type" evidence="3">
    <location>
        <begin position="501"/>
        <end position="543"/>
    </location>
</feature>
<dbReference type="PROSITE" id="PS50053">
    <property type="entry name" value="UBIQUITIN_2"/>
    <property type="match status" value="1"/>
</dbReference>
<dbReference type="PRINTS" id="PR00348">
    <property type="entry name" value="UBIQUITIN"/>
</dbReference>
<dbReference type="SUPFAM" id="SSF57850">
    <property type="entry name" value="RING/U-box"/>
    <property type="match status" value="1"/>
</dbReference>
<dbReference type="InterPro" id="IPR050158">
    <property type="entry name" value="Ubiquitin_ubiquitin-like"/>
</dbReference>
<dbReference type="InterPro" id="IPR029071">
    <property type="entry name" value="Ubiquitin-like_domsf"/>
</dbReference>
<evidence type="ECO:0008006" key="5">
    <source>
        <dbReference type="Google" id="ProtNLM"/>
    </source>
</evidence>
<dbReference type="PROSITE" id="PS50089">
    <property type="entry name" value="ZF_RING_2"/>
    <property type="match status" value="1"/>
</dbReference>
<gene>
    <name evidence="4" type="ORF">Harvfovirus64_5</name>
</gene>
<reference evidence="4" key="1">
    <citation type="submission" date="2018-10" db="EMBL/GenBank/DDBJ databases">
        <title>Hidden diversity of soil giant viruses.</title>
        <authorList>
            <person name="Schulz F."/>
            <person name="Alteio L."/>
            <person name="Goudeau D."/>
            <person name="Ryan E.M."/>
            <person name="Malmstrom R.R."/>
            <person name="Blanchard J."/>
            <person name="Woyke T."/>
        </authorList>
    </citation>
    <scope>NUCLEOTIDE SEQUENCE</scope>
    <source>
        <strain evidence="4">HAV1</strain>
    </source>
</reference>
<evidence type="ECO:0000259" key="2">
    <source>
        <dbReference type="PROSITE" id="PS50053"/>
    </source>
</evidence>
<dbReference type="InterPro" id="IPR013083">
    <property type="entry name" value="Znf_RING/FYVE/PHD"/>
</dbReference>
<keyword evidence="1" id="KW-0862">Zinc</keyword>
<evidence type="ECO:0000256" key="1">
    <source>
        <dbReference type="PROSITE-ProRule" id="PRU00175"/>
    </source>
</evidence>
<dbReference type="SUPFAM" id="SSF54236">
    <property type="entry name" value="Ubiquitin-like"/>
    <property type="match status" value="1"/>
</dbReference>
<dbReference type="GO" id="GO:0008270">
    <property type="term" value="F:zinc ion binding"/>
    <property type="evidence" value="ECO:0007669"/>
    <property type="project" value="UniProtKB-KW"/>
</dbReference>
<dbReference type="EMBL" id="MK072306">
    <property type="protein sequence ID" value="AYV81811.1"/>
    <property type="molecule type" value="Genomic_DNA"/>
</dbReference>
<dbReference type="Pfam" id="PF13920">
    <property type="entry name" value="zf-C3HC4_3"/>
    <property type="match status" value="1"/>
</dbReference>
<dbReference type="PANTHER" id="PTHR10666">
    <property type="entry name" value="UBIQUITIN"/>
    <property type="match status" value="1"/>
</dbReference>
<dbReference type="Gene3D" id="3.10.20.90">
    <property type="entry name" value="Phosphatidylinositol 3-kinase Catalytic Subunit, Chain A, domain 1"/>
    <property type="match status" value="1"/>
</dbReference>
<dbReference type="SMART" id="SM00213">
    <property type="entry name" value="UBQ"/>
    <property type="match status" value="1"/>
</dbReference>
<keyword evidence="1" id="KW-0863">Zinc-finger</keyword>
<feature type="domain" description="Ubiquitin-like" evidence="2">
    <location>
        <begin position="316"/>
        <end position="391"/>
    </location>
</feature>
<organism evidence="4">
    <name type="scientific">Harvfovirus sp</name>
    <dbReference type="NCBI Taxonomy" id="2487768"/>
    <lineage>
        <taxon>Viruses</taxon>
        <taxon>Varidnaviria</taxon>
        <taxon>Bamfordvirae</taxon>
        <taxon>Nucleocytoviricota</taxon>
        <taxon>Megaviricetes</taxon>
        <taxon>Imitervirales</taxon>
        <taxon>Mimiviridae</taxon>
        <taxon>Klosneuvirinae</taxon>
    </lineage>
</organism>
<keyword evidence="1" id="KW-0479">Metal-binding</keyword>
<sequence length="579" mass="65444">MKNHFEMVKLRIAAEEIDVPLSCPVEKIFGKYLDEDSVIQWKDFCINVNQRCVLQRIGGSDLQRSFQMLSAKGGSPLDNSVYYGNINFPKSAATVGLKRTLRVPDNGKTYPLPPDLGSLEVVKHEDGGYVVPMYQMEAMWINFSCSTTVAIKIGIGSVNALTGEPWDAGVLKAIPQNYVVVPGQQWLDGIKDAGKVNDLGKEYAHTVRQFVAMPLSSKSLIEAQLKELNITDKIEGGLKFEIYRPYTENYRIYSLKKQKFLDCVDHYKSPLELGFTVEDEFIIIECLESQSFIPFSLQDYGVAEGDVLECVKKKRFELLVKTLTGKTIKLNVGEWTTMSMIKTMIQDKEGIPPDQQGLIFAGMQLDNSKTCKDYNLQNGVVLHLILRLRGGGWSDPRLNDENMGLAAGGKIVQKIYKDEGAVSRFNVVDYESFSLRIVNSAQFRYKMLKTPITVETYLQYGFPWYSVYDERAPAVNKEKTSFDSVKSPSEYKHEMWEVPECAICMSNYTNIGFNPCNHQVCMECFEKMIPEKKSDTLQCHMCRGKVQTTDIYIISGTVPLEETAESVSQDKIFNVGSYH</sequence>
<name>A0A3G5A6E2_9VIRU</name>
<dbReference type="Pfam" id="PF00240">
    <property type="entry name" value="ubiquitin"/>
    <property type="match status" value="1"/>
</dbReference>
<dbReference type="InterPro" id="IPR019956">
    <property type="entry name" value="Ubiquitin_dom"/>
</dbReference>
<accession>A0A3G5A6E2</accession>
<evidence type="ECO:0000259" key="3">
    <source>
        <dbReference type="PROSITE" id="PS50089"/>
    </source>
</evidence>